<comment type="caution">
    <text evidence="7">The sequence shown here is derived from an EMBL/GenBank/DDBJ whole genome shotgun (WGS) entry which is preliminary data.</text>
</comment>
<dbReference type="GO" id="GO:0020037">
    <property type="term" value="F:heme binding"/>
    <property type="evidence" value="ECO:0007669"/>
    <property type="project" value="InterPro"/>
</dbReference>
<accession>A0A3R7K8U1</accession>
<gene>
    <name evidence="7" type="ORF">BBJ29_001029</name>
</gene>
<dbReference type="PANTHER" id="PTHR24296">
    <property type="entry name" value="CYTOCHROME P450"/>
    <property type="match status" value="1"/>
</dbReference>
<feature type="binding site" description="axial binding residue" evidence="5">
    <location>
        <position position="462"/>
    </location>
    <ligand>
        <name>heme</name>
        <dbReference type="ChEBI" id="CHEBI:30413"/>
    </ligand>
    <ligandPart>
        <name>Fe</name>
        <dbReference type="ChEBI" id="CHEBI:18248"/>
    </ligandPart>
</feature>
<dbReference type="AlphaFoldDB" id="A0A3R7K8U1"/>
<keyword evidence="6" id="KW-0503">Monooxygenase</keyword>
<dbReference type="InterPro" id="IPR001128">
    <property type="entry name" value="Cyt_P450"/>
</dbReference>
<dbReference type="InterPro" id="IPR036396">
    <property type="entry name" value="Cyt_P450_sf"/>
</dbReference>
<dbReference type="InterPro" id="IPR017972">
    <property type="entry name" value="Cyt_P450_CS"/>
</dbReference>
<evidence type="ECO:0000256" key="4">
    <source>
        <dbReference type="ARBA" id="ARBA00023004"/>
    </source>
</evidence>
<keyword evidence="4 5" id="KW-0408">Iron</keyword>
<evidence type="ECO:0000256" key="2">
    <source>
        <dbReference type="ARBA" id="ARBA00022723"/>
    </source>
</evidence>
<dbReference type="Gene3D" id="1.10.630.10">
    <property type="entry name" value="Cytochrome P450"/>
    <property type="match status" value="1"/>
</dbReference>
<dbReference type="InterPro" id="IPR002401">
    <property type="entry name" value="Cyt_P450_E_grp-I"/>
</dbReference>
<keyword evidence="3 6" id="KW-0560">Oxidoreductase</keyword>
<evidence type="ECO:0000256" key="5">
    <source>
        <dbReference type="PIRSR" id="PIRSR602401-1"/>
    </source>
</evidence>
<dbReference type="PRINTS" id="PR00463">
    <property type="entry name" value="EP450I"/>
</dbReference>
<protein>
    <recommendedName>
        <fullName evidence="9">Cytochrome P450</fullName>
    </recommendedName>
</protein>
<evidence type="ECO:0000256" key="6">
    <source>
        <dbReference type="RuleBase" id="RU000461"/>
    </source>
</evidence>
<dbReference type="GO" id="GO:0016705">
    <property type="term" value="F:oxidoreductase activity, acting on paired donors, with incorporation or reduction of molecular oxygen"/>
    <property type="evidence" value="ECO:0007669"/>
    <property type="project" value="InterPro"/>
</dbReference>
<keyword evidence="5 6" id="KW-0349">Heme</keyword>
<dbReference type="CDD" id="cd11064">
    <property type="entry name" value="CYP86A"/>
    <property type="match status" value="1"/>
</dbReference>
<dbReference type="Pfam" id="PF00067">
    <property type="entry name" value="p450"/>
    <property type="match status" value="1"/>
</dbReference>
<dbReference type="EMBL" id="MBAD02001247">
    <property type="protein sequence ID" value="RLN56664.1"/>
    <property type="molecule type" value="Genomic_DNA"/>
</dbReference>
<organism evidence="7 8">
    <name type="scientific">Phytophthora kernoviae</name>
    <dbReference type="NCBI Taxonomy" id="325452"/>
    <lineage>
        <taxon>Eukaryota</taxon>
        <taxon>Sar</taxon>
        <taxon>Stramenopiles</taxon>
        <taxon>Oomycota</taxon>
        <taxon>Peronosporomycetes</taxon>
        <taxon>Peronosporales</taxon>
        <taxon>Peronosporaceae</taxon>
        <taxon>Phytophthora</taxon>
    </lineage>
</organism>
<proteinExistence type="inferred from homology"/>
<dbReference type="PRINTS" id="PR00385">
    <property type="entry name" value="P450"/>
</dbReference>
<reference evidence="7 8" key="1">
    <citation type="submission" date="2018-07" db="EMBL/GenBank/DDBJ databases">
        <title>Genome sequencing of oomycete isolates from Chile give support for New Zealand origin for Phytophthora kernoviae and make available the first Nothophytophthora sp. genome.</title>
        <authorList>
            <person name="Studholme D.J."/>
            <person name="Sanfuentes E."/>
            <person name="Panda P."/>
            <person name="Hill R."/>
            <person name="Sambles C."/>
            <person name="Grant M."/>
            <person name="Williams N.M."/>
            <person name="Mcdougal R.L."/>
        </authorList>
    </citation>
    <scope>NUCLEOTIDE SEQUENCE [LARGE SCALE GENOMIC DNA]</scope>
    <source>
        <strain evidence="7">Chile7</strain>
    </source>
</reference>
<dbReference type="GO" id="GO:0004497">
    <property type="term" value="F:monooxygenase activity"/>
    <property type="evidence" value="ECO:0007669"/>
    <property type="project" value="UniProtKB-KW"/>
</dbReference>
<dbReference type="PROSITE" id="PS00086">
    <property type="entry name" value="CYTOCHROME_P450"/>
    <property type="match status" value="1"/>
</dbReference>
<comment type="cofactor">
    <cofactor evidence="5">
        <name>heme</name>
        <dbReference type="ChEBI" id="CHEBI:30413"/>
    </cofactor>
</comment>
<dbReference type="Proteomes" id="UP000284657">
    <property type="component" value="Unassembled WGS sequence"/>
</dbReference>
<evidence type="ECO:0008006" key="9">
    <source>
        <dbReference type="Google" id="ProtNLM"/>
    </source>
</evidence>
<dbReference type="GO" id="GO:0005506">
    <property type="term" value="F:iron ion binding"/>
    <property type="evidence" value="ECO:0007669"/>
    <property type="project" value="InterPro"/>
</dbReference>
<sequence>MLLLQAQDLALAFLPMVLMLLWRKIVDKGSVDEKQLFRPASTLPVLGNTLDLMWFQKHRLHDWFTEQSLASGGKPWLLTMTGQLPRIVVTSPEAYQDIFKTQFDVFGRGSGEIGLDILGEGIFNVDGDKWRHQRRVTSHLFSMHMLKNCMNAVIREKSVKLRDVLAECAEKGDPVSMKSLLSKFTADVFTQIGFGVDLKGLDDPENVESSHPVDTALQVIQIRLQSPMWIWKLRRFLNIGSERKLRDSMKVVYDSIQLIMTQSVAEKKKRGSYSSSKFNPDIEDKASQKDLMTLMLQSSDFTDPREVRDVAVNFYAAGKDTTAFSLSWFIVMVNRHPRVLCKVRQELRAVAPQLFTGELDTPTLEHLQQLTYLEAALKESLRLNSLVVYRLANRDTTLSDGTFVTKGSRVLFSMYASARLPSVWGPDAAEYKPERWIDEQTGKSKTVPPYQFVSFSAGPRQCIGMRLAMMEMLTVLAVIFSRFDIQTVQNAFDITYDFSLVLPVRAALDPKQTKTSTRTSGDAPVWDHSLAIDRKEEDSGRRSLRVGSALDEDGGEERAIKVPNITKLKIPVVSVAVARAKLAFWGIYRVPPMIAYKELGLNTLGKKSPVYKYWRTYADKWVQSDVVI</sequence>
<evidence type="ECO:0000256" key="1">
    <source>
        <dbReference type="ARBA" id="ARBA00010617"/>
    </source>
</evidence>
<evidence type="ECO:0000313" key="7">
    <source>
        <dbReference type="EMBL" id="RLN56664.1"/>
    </source>
</evidence>
<dbReference type="GO" id="GO:0006629">
    <property type="term" value="P:lipid metabolic process"/>
    <property type="evidence" value="ECO:0007669"/>
    <property type="project" value="UniProtKB-ARBA"/>
</dbReference>
<comment type="similarity">
    <text evidence="1 6">Belongs to the cytochrome P450 family.</text>
</comment>
<evidence type="ECO:0000256" key="3">
    <source>
        <dbReference type="ARBA" id="ARBA00023002"/>
    </source>
</evidence>
<name>A0A3R7K8U1_9STRA</name>
<dbReference type="SUPFAM" id="SSF48264">
    <property type="entry name" value="Cytochrome P450"/>
    <property type="match status" value="1"/>
</dbReference>
<evidence type="ECO:0000313" key="8">
    <source>
        <dbReference type="Proteomes" id="UP000284657"/>
    </source>
</evidence>
<keyword evidence="2 5" id="KW-0479">Metal-binding</keyword>